<dbReference type="Proteomes" id="UP000323136">
    <property type="component" value="Unassembled WGS sequence"/>
</dbReference>
<accession>A0A5S5DMI4</accession>
<gene>
    <name evidence="1" type="ORF">C7447_10584</name>
</gene>
<dbReference type="OrthoDB" id="9809953at2"/>
<name>A0A5S5DMI4_9FLAO</name>
<evidence type="ECO:0000313" key="2">
    <source>
        <dbReference type="Proteomes" id="UP000323136"/>
    </source>
</evidence>
<reference evidence="1 2" key="1">
    <citation type="submission" date="2019-07" db="EMBL/GenBank/DDBJ databases">
        <title>Genomic Encyclopedia of Type Strains, Phase IV (KMG-IV): sequencing the most valuable type-strain genomes for metagenomic binning, comparative biology and taxonomic classification.</title>
        <authorList>
            <person name="Goeker M."/>
        </authorList>
    </citation>
    <scope>NUCLEOTIDE SEQUENCE [LARGE SCALE GENOMIC DNA]</scope>
    <source>
        <strain evidence="1 2">DSM 18961</strain>
    </source>
</reference>
<dbReference type="EMBL" id="VNIA01000005">
    <property type="protein sequence ID" value="TYP97071.1"/>
    <property type="molecule type" value="Genomic_DNA"/>
</dbReference>
<proteinExistence type="predicted"/>
<dbReference type="AlphaFoldDB" id="A0A5S5DMI4"/>
<evidence type="ECO:0000313" key="1">
    <source>
        <dbReference type="EMBL" id="TYP97071.1"/>
    </source>
</evidence>
<dbReference type="RefSeq" id="WP_148871005.1">
    <property type="nucleotide sequence ID" value="NZ_VNIA01000005.1"/>
</dbReference>
<dbReference type="NCBIfam" id="NF033711">
    <property type="entry name" value="T9SS_PorQ"/>
    <property type="match status" value="1"/>
</dbReference>
<dbReference type="NCBIfam" id="NF033709">
    <property type="entry name" value="PorV_fam"/>
    <property type="match status" value="1"/>
</dbReference>
<protein>
    <recommendedName>
        <fullName evidence="3">Penicillin-binding protein</fullName>
    </recommendedName>
</protein>
<organism evidence="1 2">
    <name type="scientific">Tenacibaculum adriaticum</name>
    <dbReference type="NCBI Taxonomy" id="413713"/>
    <lineage>
        <taxon>Bacteria</taxon>
        <taxon>Pseudomonadati</taxon>
        <taxon>Bacteroidota</taxon>
        <taxon>Flavobacteriia</taxon>
        <taxon>Flavobacteriales</taxon>
        <taxon>Flavobacteriaceae</taxon>
        <taxon>Tenacibaculum</taxon>
    </lineage>
</organism>
<dbReference type="Gene3D" id="2.40.160.60">
    <property type="entry name" value="Outer membrane protein transport protein (OMPP1/FadL/TodX)"/>
    <property type="match status" value="1"/>
</dbReference>
<keyword evidence="2" id="KW-1185">Reference proteome</keyword>
<evidence type="ECO:0008006" key="3">
    <source>
        <dbReference type="Google" id="ProtNLM"/>
    </source>
</evidence>
<sequence length="348" mass="38936">MLKKFSLFFLVFNSICYSQTGGEEAFLILNTTTSARQTALGGKVLTFLDDVNQPVWNPASINLNIDRHLSANYTSHIGDISMGSVSYAHRFSRQMETMHANFKYVNYGSLIAADEEGNETGTFNASDIVLSLGYASLIPNSNFYVGANVKYINSSIANYSSSGIAADFGIIYYNDYKPYILTLVLRNVGTQIDSFDGTHERLPLDIALGGSYQLENVPLRWYATLDNLQKWNIAVANPSNQTTDLEGNVTKESISFIDNAFRHVSIGAELFPKSVINLRLGYNFRRGKELQLQNVRSFGGLSFGFGLQMNKFKLNYAYSKYHLAANASTFSLEIDLNRELKGHNPRRY</sequence>
<comment type="caution">
    <text evidence="1">The sequence shown here is derived from an EMBL/GenBank/DDBJ whole genome shotgun (WGS) entry which is preliminary data.</text>
</comment>